<proteinExistence type="predicted"/>
<feature type="region of interest" description="Disordered" evidence="1">
    <location>
        <begin position="51"/>
        <end position="82"/>
    </location>
</feature>
<comment type="caution">
    <text evidence="2">The sequence shown here is derived from an EMBL/GenBank/DDBJ whole genome shotgun (WGS) entry which is preliminary data.</text>
</comment>
<reference evidence="3" key="1">
    <citation type="submission" date="2022-10" db="EMBL/GenBank/DDBJ databases">
        <title>Genome assembly of Pristionchus species.</title>
        <authorList>
            <person name="Yoshida K."/>
            <person name="Sommer R.J."/>
        </authorList>
    </citation>
    <scope>NUCLEOTIDE SEQUENCE [LARGE SCALE GENOMIC DNA]</scope>
    <source>
        <strain evidence="3">RS5460</strain>
    </source>
</reference>
<feature type="non-terminal residue" evidence="2">
    <location>
        <position position="1"/>
    </location>
</feature>
<dbReference type="EMBL" id="BTRK01000002">
    <property type="protein sequence ID" value="GMR34255.1"/>
    <property type="molecule type" value="Genomic_DNA"/>
</dbReference>
<sequence>GRIPAIVGFPTLLPSLDSFTDKAEDDDIKNLTNTRSQEPPTFERFNFRHSSEMGGKRVSSRQPGPIPVAKMPRIRMSDGRYMRPPLTLKNARALATYKRRCD</sequence>
<accession>A0AAN4ZAM2</accession>
<protein>
    <submittedName>
        <fullName evidence="2">Uncharacterized protein</fullName>
    </submittedName>
</protein>
<organism evidence="2 3">
    <name type="scientific">Pristionchus mayeri</name>
    <dbReference type="NCBI Taxonomy" id="1317129"/>
    <lineage>
        <taxon>Eukaryota</taxon>
        <taxon>Metazoa</taxon>
        <taxon>Ecdysozoa</taxon>
        <taxon>Nematoda</taxon>
        <taxon>Chromadorea</taxon>
        <taxon>Rhabditida</taxon>
        <taxon>Rhabditina</taxon>
        <taxon>Diplogasteromorpha</taxon>
        <taxon>Diplogasteroidea</taxon>
        <taxon>Neodiplogasteridae</taxon>
        <taxon>Pristionchus</taxon>
    </lineage>
</organism>
<evidence type="ECO:0000256" key="1">
    <source>
        <dbReference type="SAM" id="MobiDB-lite"/>
    </source>
</evidence>
<evidence type="ECO:0000313" key="2">
    <source>
        <dbReference type="EMBL" id="GMR34255.1"/>
    </source>
</evidence>
<dbReference type="Proteomes" id="UP001328107">
    <property type="component" value="Unassembled WGS sequence"/>
</dbReference>
<gene>
    <name evidence="2" type="ORF">PMAYCL1PPCAC_04450</name>
</gene>
<evidence type="ECO:0000313" key="3">
    <source>
        <dbReference type="Proteomes" id="UP001328107"/>
    </source>
</evidence>
<keyword evidence="3" id="KW-1185">Reference proteome</keyword>
<dbReference type="AlphaFoldDB" id="A0AAN4ZAM2"/>
<name>A0AAN4ZAM2_9BILA</name>